<dbReference type="RefSeq" id="WP_170087528.1">
    <property type="nucleotide sequence ID" value="NZ_JABAFG010000008.1"/>
</dbReference>
<feature type="binding site" evidence="2">
    <location>
        <position position="179"/>
    </location>
    <ligand>
        <name>dihydroxyacetone phosphate</name>
        <dbReference type="ChEBI" id="CHEBI:57642"/>
    </ligand>
</feature>
<dbReference type="CDD" id="cd00947">
    <property type="entry name" value="TBP_aldolase_IIB"/>
    <property type="match status" value="1"/>
</dbReference>
<dbReference type="EMBL" id="JABAFG010000008">
    <property type="protein sequence ID" value="NME28253.1"/>
    <property type="molecule type" value="Genomic_DNA"/>
</dbReference>
<feature type="binding site" evidence="2">
    <location>
        <begin position="228"/>
        <end position="231"/>
    </location>
    <ligand>
        <name>dihydroxyacetone phosphate</name>
        <dbReference type="ChEBI" id="CHEBI:57642"/>
    </ligand>
</feature>
<dbReference type="Proteomes" id="UP000591071">
    <property type="component" value="Unassembled WGS sequence"/>
</dbReference>
<dbReference type="GO" id="GO:0005975">
    <property type="term" value="P:carbohydrate metabolic process"/>
    <property type="evidence" value="ECO:0007669"/>
    <property type="project" value="InterPro"/>
</dbReference>
<feature type="binding site" evidence="3">
    <location>
        <position position="82"/>
    </location>
    <ligand>
        <name>Zn(2+)</name>
        <dbReference type="ChEBI" id="CHEBI:29105"/>
        <label>1</label>
        <note>catalytic</note>
    </ligand>
</feature>
<name>A0A848C107_9FIRM</name>
<feature type="active site" description="Proton donor" evidence="1">
    <location>
        <position position="81"/>
    </location>
</feature>
<comment type="cofactor">
    <cofactor evidence="3">
        <name>Zn(2+)</name>
        <dbReference type="ChEBI" id="CHEBI:29105"/>
    </cofactor>
    <text evidence="3">Binds 2 Zn(2+) ions per subunit. One is catalytic and the other provides a structural contribution.</text>
</comment>
<keyword evidence="3" id="KW-0479">Metal-binding</keyword>
<dbReference type="SUPFAM" id="SSF51569">
    <property type="entry name" value="Aldolase"/>
    <property type="match status" value="1"/>
</dbReference>
<dbReference type="InterPro" id="IPR013785">
    <property type="entry name" value="Aldolase_TIM"/>
</dbReference>
<evidence type="ECO:0000313" key="5">
    <source>
        <dbReference type="Proteomes" id="UP000591071"/>
    </source>
</evidence>
<feature type="binding site" evidence="3">
    <location>
        <position position="178"/>
    </location>
    <ligand>
        <name>Zn(2+)</name>
        <dbReference type="ChEBI" id="CHEBI:29105"/>
        <label>1</label>
        <note>catalytic</note>
    </ligand>
</feature>
<dbReference type="PANTHER" id="PTHR30304:SF0">
    <property type="entry name" value="D-TAGATOSE-1,6-BISPHOSPHATE ALDOLASE SUBUNIT GATY-RELATED"/>
    <property type="match status" value="1"/>
</dbReference>
<feature type="binding site" evidence="3">
    <location>
        <position position="103"/>
    </location>
    <ligand>
        <name>Zn(2+)</name>
        <dbReference type="ChEBI" id="CHEBI:29105"/>
        <label>2</label>
    </ligand>
</feature>
<dbReference type="GO" id="GO:0005829">
    <property type="term" value="C:cytosol"/>
    <property type="evidence" value="ECO:0007669"/>
    <property type="project" value="TreeGrafter"/>
</dbReference>
<dbReference type="AlphaFoldDB" id="A0A848C107"/>
<dbReference type="InterPro" id="IPR050246">
    <property type="entry name" value="Class_II_FBP_aldolase"/>
</dbReference>
<sequence length="281" mass="30664">MLINLRDMLRYAAEKNVAVPSFNVYNVESVQAVWQAAQKKESPIIIAFGESYDSHMPIESAAALIQSYVRDARLPVVLHLDHCRSQRNILRALRAGFTSVMFDASAKPLADNIEDTKAIVRLAHDLHVSVEGELGYMNEEDGTGSVVPGTGYTTVTAARQYAEESGVDALAIAIGNAHGIYKGTPSLDLDRLDDIRKAVAVPLVLHGSSGIPVPLLQEAIRRGIRKINVNTEVSTTGIQAARDFLASHMDPNTRFEKMTKAAETAMSQVVETYMDICALKK</sequence>
<feature type="binding site" evidence="3">
    <location>
        <position position="133"/>
    </location>
    <ligand>
        <name>Zn(2+)</name>
        <dbReference type="ChEBI" id="CHEBI:29105"/>
        <label>2</label>
    </ligand>
</feature>
<proteinExistence type="predicted"/>
<dbReference type="PIRSF" id="PIRSF001359">
    <property type="entry name" value="F_bP_aldolase_II"/>
    <property type="match status" value="1"/>
</dbReference>
<keyword evidence="3" id="KW-0862">Zinc</keyword>
<dbReference type="NCBIfam" id="TIGR00167">
    <property type="entry name" value="cbbA"/>
    <property type="match status" value="1"/>
</dbReference>
<feature type="binding site" evidence="3">
    <location>
        <position position="206"/>
    </location>
    <ligand>
        <name>Zn(2+)</name>
        <dbReference type="ChEBI" id="CHEBI:29105"/>
        <label>1</label>
        <note>catalytic</note>
    </ligand>
</feature>
<organism evidence="4 5">
    <name type="scientific">Megasphaera hexanoica</name>
    <dbReference type="NCBI Taxonomy" id="1675036"/>
    <lineage>
        <taxon>Bacteria</taxon>
        <taxon>Bacillati</taxon>
        <taxon>Bacillota</taxon>
        <taxon>Negativicutes</taxon>
        <taxon>Veillonellales</taxon>
        <taxon>Veillonellaceae</taxon>
        <taxon>Megasphaera</taxon>
    </lineage>
</organism>
<gene>
    <name evidence="4" type="ORF">HF872_06405</name>
</gene>
<reference evidence="4 5" key="1">
    <citation type="submission" date="2020-04" db="EMBL/GenBank/DDBJ databases">
        <authorList>
            <person name="Hitch T.C.A."/>
            <person name="Wylensek D."/>
            <person name="Clavel T."/>
        </authorList>
    </citation>
    <scope>NUCLEOTIDE SEQUENCE [LARGE SCALE GENOMIC DNA]</scope>
    <source>
        <strain evidence="4 5">Oil-RF-744-FAT-WT-6-1</strain>
    </source>
</reference>
<evidence type="ECO:0000313" key="4">
    <source>
        <dbReference type="EMBL" id="NME28253.1"/>
    </source>
</evidence>
<dbReference type="Gene3D" id="3.20.20.70">
    <property type="entry name" value="Aldolase class I"/>
    <property type="match status" value="1"/>
</dbReference>
<accession>A0A848C107</accession>
<evidence type="ECO:0000256" key="3">
    <source>
        <dbReference type="PIRSR" id="PIRSR001359-3"/>
    </source>
</evidence>
<feature type="binding site" evidence="2">
    <location>
        <begin position="207"/>
        <end position="209"/>
    </location>
    <ligand>
        <name>dihydroxyacetone phosphate</name>
        <dbReference type="ChEBI" id="CHEBI:57642"/>
    </ligand>
</feature>
<dbReference type="PANTHER" id="PTHR30304">
    <property type="entry name" value="D-TAGATOSE-1,6-BISPHOSPHATE ALDOLASE"/>
    <property type="match status" value="1"/>
</dbReference>
<evidence type="ECO:0000256" key="1">
    <source>
        <dbReference type="PIRSR" id="PIRSR001359-1"/>
    </source>
</evidence>
<dbReference type="GO" id="GO:0008270">
    <property type="term" value="F:zinc ion binding"/>
    <property type="evidence" value="ECO:0007669"/>
    <property type="project" value="InterPro"/>
</dbReference>
<comment type="caution">
    <text evidence="4">The sequence shown here is derived from an EMBL/GenBank/DDBJ whole genome shotgun (WGS) entry which is preliminary data.</text>
</comment>
<dbReference type="Pfam" id="PF01116">
    <property type="entry name" value="F_bP_aldolase"/>
    <property type="match status" value="1"/>
</dbReference>
<evidence type="ECO:0000256" key="2">
    <source>
        <dbReference type="PIRSR" id="PIRSR001359-2"/>
    </source>
</evidence>
<protein>
    <submittedName>
        <fullName evidence="4">Class II fructose-bisphosphate aldolase</fullName>
    </submittedName>
</protein>
<dbReference type="InterPro" id="IPR000771">
    <property type="entry name" value="FBA_II"/>
</dbReference>
<dbReference type="GO" id="GO:0009025">
    <property type="term" value="F:tagatose-bisphosphate aldolase activity"/>
    <property type="evidence" value="ECO:0007669"/>
    <property type="project" value="TreeGrafter"/>
</dbReference>